<gene>
    <name evidence="1" type="ORF">HAX54_021811</name>
</gene>
<comment type="caution">
    <text evidence="1">The sequence shown here is derived from an EMBL/GenBank/DDBJ whole genome shotgun (WGS) entry which is preliminary data.</text>
</comment>
<evidence type="ECO:0000313" key="2">
    <source>
        <dbReference type="Proteomes" id="UP000823775"/>
    </source>
</evidence>
<reference evidence="1 2" key="1">
    <citation type="journal article" date="2021" name="BMC Genomics">
        <title>Datura genome reveals duplications of psychoactive alkaloid biosynthetic genes and high mutation rate following tissue culture.</title>
        <authorList>
            <person name="Rajewski A."/>
            <person name="Carter-House D."/>
            <person name="Stajich J."/>
            <person name="Litt A."/>
        </authorList>
    </citation>
    <scope>NUCLEOTIDE SEQUENCE [LARGE SCALE GENOMIC DNA]</scope>
    <source>
        <strain evidence="1">AR-01</strain>
    </source>
</reference>
<name>A0ABS8UVN8_DATST</name>
<sequence length="50" mass="5757">NGEDGHRLLTETPMKCWFGKKFASGHCLDSVSHWHFVNCDRHLADESPME</sequence>
<proteinExistence type="predicted"/>
<keyword evidence="2" id="KW-1185">Reference proteome</keyword>
<dbReference type="Proteomes" id="UP000823775">
    <property type="component" value="Unassembled WGS sequence"/>
</dbReference>
<organism evidence="1 2">
    <name type="scientific">Datura stramonium</name>
    <name type="common">Jimsonweed</name>
    <name type="synonym">Common thornapple</name>
    <dbReference type="NCBI Taxonomy" id="4076"/>
    <lineage>
        <taxon>Eukaryota</taxon>
        <taxon>Viridiplantae</taxon>
        <taxon>Streptophyta</taxon>
        <taxon>Embryophyta</taxon>
        <taxon>Tracheophyta</taxon>
        <taxon>Spermatophyta</taxon>
        <taxon>Magnoliopsida</taxon>
        <taxon>eudicotyledons</taxon>
        <taxon>Gunneridae</taxon>
        <taxon>Pentapetalae</taxon>
        <taxon>asterids</taxon>
        <taxon>lamiids</taxon>
        <taxon>Solanales</taxon>
        <taxon>Solanaceae</taxon>
        <taxon>Solanoideae</taxon>
        <taxon>Datureae</taxon>
        <taxon>Datura</taxon>
    </lineage>
</organism>
<feature type="non-terminal residue" evidence="1">
    <location>
        <position position="1"/>
    </location>
</feature>
<protein>
    <submittedName>
        <fullName evidence="1">Uncharacterized protein</fullName>
    </submittedName>
</protein>
<accession>A0ABS8UVN8</accession>
<dbReference type="EMBL" id="JACEIK010002618">
    <property type="protein sequence ID" value="MCD9638101.1"/>
    <property type="molecule type" value="Genomic_DNA"/>
</dbReference>
<evidence type="ECO:0000313" key="1">
    <source>
        <dbReference type="EMBL" id="MCD9638101.1"/>
    </source>
</evidence>